<dbReference type="InterPro" id="IPR029044">
    <property type="entry name" value="Nucleotide-diphossugar_trans"/>
</dbReference>
<organism evidence="1">
    <name type="scientific">uncultured Propionibacteriaceae bacterium</name>
    <dbReference type="NCBI Taxonomy" id="257457"/>
    <lineage>
        <taxon>Bacteria</taxon>
        <taxon>Bacillati</taxon>
        <taxon>Actinomycetota</taxon>
        <taxon>Actinomycetes</taxon>
        <taxon>Propionibacteriales</taxon>
        <taxon>Propionibacteriaceae</taxon>
        <taxon>environmental samples</taxon>
    </lineage>
</organism>
<evidence type="ECO:0008006" key="2">
    <source>
        <dbReference type="Google" id="ProtNLM"/>
    </source>
</evidence>
<evidence type="ECO:0000313" key="1">
    <source>
        <dbReference type="EMBL" id="CAA9388209.1"/>
    </source>
</evidence>
<dbReference type="EMBL" id="CADCUO010000081">
    <property type="protein sequence ID" value="CAA9388209.1"/>
    <property type="molecule type" value="Genomic_DNA"/>
</dbReference>
<dbReference type="AlphaFoldDB" id="A0A6J4NHT5"/>
<name>A0A6J4NHT5_9ACTN</name>
<accession>A0A6J4NHT5</accession>
<dbReference type="SUPFAM" id="SSF53448">
    <property type="entry name" value="Nucleotide-diphospho-sugar transferases"/>
    <property type="match status" value="1"/>
</dbReference>
<proteinExistence type="predicted"/>
<reference evidence="1" key="1">
    <citation type="submission" date="2020-02" db="EMBL/GenBank/DDBJ databases">
        <authorList>
            <person name="Meier V. D."/>
        </authorList>
    </citation>
    <scope>NUCLEOTIDE SEQUENCE</scope>
    <source>
        <strain evidence="1">AVDCRST_MAG75</strain>
    </source>
</reference>
<protein>
    <recommendedName>
        <fullName evidence="2">MobA-like NTP transferase domain-containing protein</fullName>
    </recommendedName>
</protein>
<sequence length="203" mass="21694">MSTETRRVALVLAQHAAVAPPGIDQAAYSRACLADTYEVLSDLEQVQAGIVGNAPVRAELLWPGDLGLSWPGSIRRLTEELAGIADQLVVVPADVPDLPGLMVAKVFKALQRAEVCCAPQRGDAAGCAAIGVQVPWPEWVSCDLDLDRANVDQLTVLAPRRSLAAVGPDWHRMRTAAAVGRLDPRLEGWEMTRALLSGQAMVD</sequence>
<gene>
    <name evidence="1" type="ORF">AVDCRST_MAG75-1409</name>
</gene>